<evidence type="ECO:0000313" key="14">
    <source>
        <dbReference type="Proteomes" id="UP001189429"/>
    </source>
</evidence>
<evidence type="ECO:0000256" key="6">
    <source>
        <dbReference type="ARBA" id="ARBA00023139"/>
    </source>
</evidence>
<feature type="transmembrane region" description="Helical" evidence="10">
    <location>
        <begin position="90"/>
        <end position="112"/>
    </location>
</feature>
<comment type="subcellular location">
    <subcellularLocation>
        <location evidence="1">Endomembrane system</location>
        <topology evidence="1">Multi-pass membrane protein</topology>
    </subcellularLocation>
</comment>
<organism evidence="13 14">
    <name type="scientific">Prorocentrum cordatum</name>
    <dbReference type="NCBI Taxonomy" id="2364126"/>
    <lineage>
        <taxon>Eukaryota</taxon>
        <taxon>Sar</taxon>
        <taxon>Alveolata</taxon>
        <taxon>Dinophyceae</taxon>
        <taxon>Prorocentrales</taxon>
        <taxon>Prorocentraceae</taxon>
        <taxon>Prorocentrum</taxon>
    </lineage>
</organism>
<evidence type="ECO:0000259" key="12">
    <source>
        <dbReference type="Pfam" id="PF01529"/>
    </source>
</evidence>
<evidence type="ECO:0000256" key="2">
    <source>
        <dbReference type="ARBA" id="ARBA00022679"/>
    </source>
</evidence>
<keyword evidence="4 10" id="KW-1133">Transmembrane helix</keyword>
<evidence type="ECO:0000256" key="1">
    <source>
        <dbReference type="ARBA" id="ARBA00004127"/>
    </source>
</evidence>
<comment type="similarity">
    <text evidence="10">Belongs to the DHHC palmitoyltransferase family.</text>
</comment>
<proteinExistence type="inferred from homology"/>
<feature type="domain" description="Palmitoyltransferase DHHC" evidence="12">
    <location>
        <begin position="155"/>
        <end position="224"/>
    </location>
</feature>
<gene>
    <name evidence="13" type="ORF">PCOR1329_LOCUS63634</name>
</gene>
<dbReference type="InterPro" id="IPR039859">
    <property type="entry name" value="PFA4/ZDH16/20/ERF2-like"/>
</dbReference>
<comment type="domain">
    <text evidence="10">The DHHC domain is required for palmitoyltransferase activity.</text>
</comment>
<reference evidence="13" key="1">
    <citation type="submission" date="2023-10" db="EMBL/GenBank/DDBJ databases">
        <authorList>
            <person name="Chen Y."/>
            <person name="Shah S."/>
            <person name="Dougan E. K."/>
            <person name="Thang M."/>
            <person name="Chan C."/>
        </authorList>
    </citation>
    <scope>NUCLEOTIDE SEQUENCE [LARGE SCALE GENOMIC DNA]</scope>
</reference>
<keyword evidence="14" id="KW-1185">Reference proteome</keyword>
<keyword evidence="8 10" id="KW-0012">Acyltransferase</keyword>
<comment type="catalytic activity">
    <reaction evidence="9 10">
        <text>L-cysteinyl-[protein] + hexadecanoyl-CoA = S-hexadecanoyl-L-cysteinyl-[protein] + CoA</text>
        <dbReference type="Rhea" id="RHEA:36683"/>
        <dbReference type="Rhea" id="RHEA-COMP:10131"/>
        <dbReference type="Rhea" id="RHEA-COMP:11032"/>
        <dbReference type="ChEBI" id="CHEBI:29950"/>
        <dbReference type="ChEBI" id="CHEBI:57287"/>
        <dbReference type="ChEBI" id="CHEBI:57379"/>
        <dbReference type="ChEBI" id="CHEBI:74151"/>
        <dbReference type="EC" id="2.3.1.225"/>
    </reaction>
</comment>
<feature type="transmembrane region" description="Helical" evidence="10">
    <location>
        <begin position="199"/>
        <end position="225"/>
    </location>
</feature>
<dbReference type="Proteomes" id="UP001189429">
    <property type="component" value="Unassembled WGS sequence"/>
</dbReference>
<evidence type="ECO:0000256" key="7">
    <source>
        <dbReference type="ARBA" id="ARBA00023288"/>
    </source>
</evidence>
<evidence type="ECO:0000256" key="8">
    <source>
        <dbReference type="ARBA" id="ARBA00023315"/>
    </source>
</evidence>
<feature type="non-terminal residue" evidence="13">
    <location>
        <position position="1"/>
    </location>
</feature>
<dbReference type="EMBL" id="CAUYUJ010018083">
    <property type="protein sequence ID" value="CAK0880523.1"/>
    <property type="molecule type" value="Genomic_DNA"/>
</dbReference>
<evidence type="ECO:0000256" key="5">
    <source>
        <dbReference type="ARBA" id="ARBA00023136"/>
    </source>
</evidence>
<evidence type="ECO:0000256" key="4">
    <source>
        <dbReference type="ARBA" id="ARBA00022989"/>
    </source>
</evidence>
<protein>
    <recommendedName>
        <fullName evidence="10">Palmitoyltransferase</fullName>
        <ecNumber evidence="10">2.3.1.225</ecNumber>
    </recommendedName>
</protein>
<dbReference type="EC" id="2.3.1.225" evidence="10"/>
<keyword evidence="2 10" id="KW-0808">Transferase</keyword>
<keyword evidence="7" id="KW-0449">Lipoprotein</keyword>
<accession>A0ABN9W5F2</accession>
<evidence type="ECO:0000256" key="10">
    <source>
        <dbReference type="RuleBase" id="RU079119"/>
    </source>
</evidence>
<evidence type="ECO:0000256" key="9">
    <source>
        <dbReference type="ARBA" id="ARBA00048048"/>
    </source>
</evidence>
<feature type="transmembrane region" description="Helical" evidence="10">
    <location>
        <begin position="61"/>
        <end position="78"/>
    </location>
</feature>
<name>A0ABN9W5F2_9DINO</name>
<dbReference type="InterPro" id="IPR001594">
    <property type="entry name" value="Palmitoyltrfase_DHHC"/>
</dbReference>
<dbReference type="Pfam" id="PF01529">
    <property type="entry name" value="DHHC"/>
    <property type="match status" value="1"/>
</dbReference>
<dbReference type="PANTHER" id="PTHR22883:SF43">
    <property type="entry name" value="PALMITOYLTRANSFERASE APP"/>
    <property type="match status" value="1"/>
</dbReference>
<keyword evidence="5 10" id="KW-0472">Membrane</keyword>
<dbReference type="PANTHER" id="PTHR22883">
    <property type="entry name" value="ZINC FINGER DHHC DOMAIN CONTAINING PROTEIN"/>
    <property type="match status" value="1"/>
</dbReference>
<feature type="non-terminal residue" evidence="13">
    <location>
        <position position="232"/>
    </location>
</feature>
<keyword evidence="6" id="KW-0564">Palmitate</keyword>
<keyword evidence="3 10" id="KW-0812">Transmembrane</keyword>
<dbReference type="PROSITE" id="PS50216">
    <property type="entry name" value="DHHC"/>
    <property type="match status" value="1"/>
</dbReference>
<evidence type="ECO:0000313" key="13">
    <source>
        <dbReference type="EMBL" id="CAK0880523.1"/>
    </source>
</evidence>
<feature type="region of interest" description="Disordered" evidence="11">
    <location>
        <begin position="1"/>
        <end position="24"/>
    </location>
</feature>
<evidence type="ECO:0000256" key="11">
    <source>
        <dbReference type="SAM" id="MobiDB-lite"/>
    </source>
</evidence>
<comment type="caution">
    <text evidence="13">The sequence shown here is derived from an EMBL/GenBank/DDBJ whole genome shotgun (WGS) entry which is preliminary data.</text>
</comment>
<sequence length="232" mass="26100">RQRSRIAPPGPPPPRTRPGEGDLEAVRDPGGSAAMAATEKLFGYNKVYCQGRFISGPDGKSCVVSLLMILVPSILWQIQPGVFYARRYTVVISLLAGCLGIACLALLVATAFSDPGIMPRQQDWQEQFDERTQTKRSKQPQRYYEIVLRGHPFKVKWCSTCNIYRPPRCTHCSVCENCIERFDHHCPWIGNCIGRRNYWLFYSFVMCTGAINTFVLITSAVHLGVLTTEHGD</sequence>
<evidence type="ECO:0000256" key="3">
    <source>
        <dbReference type="ARBA" id="ARBA00022692"/>
    </source>
</evidence>